<gene>
    <name evidence="2" type="ORF">L1049_002423</name>
</gene>
<dbReference type="SUPFAM" id="SSF53474">
    <property type="entry name" value="alpha/beta-Hydrolases"/>
    <property type="match status" value="1"/>
</dbReference>
<protein>
    <recommendedName>
        <fullName evidence="1">Serine aminopeptidase S33 domain-containing protein</fullName>
    </recommendedName>
</protein>
<dbReference type="GO" id="GO:0016020">
    <property type="term" value="C:membrane"/>
    <property type="evidence" value="ECO:0007669"/>
    <property type="project" value="TreeGrafter"/>
</dbReference>
<dbReference type="Gene3D" id="3.40.50.1820">
    <property type="entry name" value="alpha/beta hydrolase"/>
    <property type="match status" value="1"/>
</dbReference>
<dbReference type="Proteomes" id="UP001415857">
    <property type="component" value="Unassembled WGS sequence"/>
</dbReference>
<proteinExistence type="predicted"/>
<name>A0AAP0R887_LIQFO</name>
<evidence type="ECO:0000259" key="1">
    <source>
        <dbReference type="Pfam" id="PF12146"/>
    </source>
</evidence>
<dbReference type="Pfam" id="PF12146">
    <property type="entry name" value="Hydrolase_4"/>
    <property type="match status" value="1"/>
</dbReference>
<sequence length="320" mass="35709">MRLQSGGRLKPNRSSVPIRISAVYTEQRAETTASTVSENGRFEKKNERVETTAGPFYESELLEVERASLKDYFVQAKDLIRSDGGPPRWFSPLECGSRLKNSPLLLFLPGVDGTGLGLILHHQRLGKFFDIWCLHIPVKDRTPFSDLVKLVERMVRSEYSHSPKRPIYLVGESLGGCLALEVAARNPDIDLVLILANPASRHLQALIPLLEVMPDQLYLSQPYTLTLSLMAGDPLRMVMASMEKGLPLQQLVGELSQGLVALSAYLPVLANILPRETLLWKLQMLKSGFRISQFMSPCCQSSNANTFQWKGSIATKCRGR</sequence>
<dbReference type="PANTHER" id="PTHR22753">
    <property type="entry name" value="TRANSMEMBRANE PROTEIN 68"/>
    <property type="match status" value="1"/>
</dbReference>
<reference evidence="2 3" key="1">
    <citation type="journal article" date="2024" name="Plant J.">
        <title>Genome sequences and population genomics reveal climatic adaptation and genomic divergence between two closely related sweetgum species.</title>
        <authorList>
            <person name="Xu W.Q."/>
            <person name="Ren C.Q."/>
            <person name="Zhang X.Y."/>
            <person name="Comes H.P."/>
            <person name="Liu X.H."/>
            <person name="Li Y.G."/>
            <person name="Kettle C.J."/>
            <person name="Jalonen R."/>
            <person name="Gaisberger H."/>
            <person name="Ma Y.Z."/>
            <person name="Qiu Y.X."/>
        </authorList>
    </citation>
    <scope>NUCLEOTIDE SEQUENCE [LARGE SCALE GENOMIC DNA]</scope>
    <source>
        <strain evidence="2">Hangzhou</strain>
    </source>
</reference>
<dbReference type="InterPro" id="IPR022742">
    <property type="entry name" value="Hydrolase_4"/>
</dbReference>
<organism evidence="2 3">
    <name type="scientific">Liquidambar formosana</name>
    <name type="common">Formosan gum</name>
    <dbReference type="NCBI Taxonomy" id="63359"/>
    <lineage>
        <taxon>Eukaryota</taxon>
        <taxon>Viridiplantae</taxon>
        <taxon>Streptophyta</taxon>
        <taxon>Embryophyta</taxon>
        <taxon>Tracheophyta</taxon>
        <taxon>Spermatophyta</taxon>
        <taxon>Magnoliopsida</taxon>
        <taxon>eudicotyledons</taxon>
        <taxon>Gunneridae</taxon>
        <taxon>Pentapetalae</taxon>
        <taxon>Saxifragales</taxon>
        <taxon>Altingiaceae</taxon>
        <taxon>Liquidambar</taxon>
    </lineage>
</organism>
<dbReference type="InterPro" id="IPR029058">
    <property type="entry name" value="AB_hydrolase_fold"/>
</dbReference>
<evidence type="ECO:0000313" key="3">
    <source>
        <dbReference type="Proteomes" id="UP001415857"/>
    </source>
</evidence>
<feature type="domain" description="Serine aminopeptidase S33" evidence="1">
    <location>
        <begin position="144"/>
        <end position="205"/>
    </location>
</feature>
<comment type="caution">
    <text evidence="2">The sequence shown here is derived from an EMBL/GenBank/DDBJ whole genome shotgun (WGS) entry which is preliminary data.</text>
</comment>
<keyword evidence="3" id="KW-1185">Reference proteome</keyword>
<dbReference type="PANTHER" id="PTHR22753:SF24">
    <property type="entry name" value="ESTERASE_LIPASE_THIOESTERASE FAMILY PROTEIN"/>
    <property type="match status" value="1"/>
</dbReference>
<dbReference type="EMBL" id="JBBPBK010000013">
    <property type="protein sequence ID" value="KAK9272054.1"/>
    <property type="molecule type" value="Genomic_DNA"/>
</dbReference>
<evidence type="ECO:0000313" key="2">
    <source>
        <dbReference type="EMBL" id="KAK9272054.1"/>
    </source>
</evidence>
<dbReference type="AlphaFoldDB" id="A0AAP0R887"/>
<accession>A0AAP0R887</accession>